<dbReference type="Pfam" id="PF01022">
    <property type="entry name" value="HTH_5"/>
    <property type="match status" value="1"/>
</dbReference>
<name>A0A1H7U9H9_9LACT</name>
<sequence>MIDKETLENASLLFKALSDSTRLTIIYQLSLSEMNVNTIARTLHMEQSTVSHQLKILKSARLVKSRREGKTRIYSISDEHVQELISQVTSHVQEKRD</sequence>
<feature type="domain" description="HTH arsR-type" evidence="4">
    <location>
        <begin position="2"/>
        <end position="96"/>
    </location>
</feature>
<evidence type="ECO:0000256" key="3">
    <source>
        <dbReference type="ARBA" id="ARBA00023163"/>
    </source>
</evidence>
<keyword evidence="3" id="KW-0804">Transcription</keyword>
<dbReference type="InterPro" id="IPR011991">
    <property type="entry name" value="ArsR-like_HTH"/>
</dbReference>
<dbReference type="InterPro" id="IPR036390">
    <property type="entry name" value="WH_DNA-bd_sf"/>
</dbReference>
<protein>
    <submittedName>
        <fullName evidence="5 6">Transcriptional regulator</fullName>
    </submittedName>
</protein>
<dbReference type="PRINTS" id="PR00778">
    <property type="entry name" value="HTHARSR"/>
</dbReference>
<dbReference type="RefSeq" id="WP_091488302.1">
    <property type="nucleotide sequence ID" value="NZ_BJUX01000027.1"/>
</dbReference>
<evidence type="ECO:0000313" key="6">
    <source>
        <dbReference type="EMBL" id="SEL93416.1"/>
    </source>
</evidence>
<dbReference type="STRING" id="426703.SAMN04488100_11633"/>
<gene>
    <name evidence="5" type="ORF">APU01nite_19750</name>
    <name evidence="6" type="ORF">SAMN04488100_11633</name>
</gene>
<dbReference type="CDD" id="cd00090">
    <property type="entry name" value="HTH_ARSR"/>
    <property type="match status" value="1"/>
</dbReference>
<dbReference type="GO" id="GO:0003700">
    <property type="term" value="F:DNA-binding transcription factor activity"/>
    <property type="evidence" value="ECO:0007669"/>
    <property type="project" value="InterPro"/>
</dbReference>
<dbReference type="NCBIfam" id="NF033788">
    <property type="entry name" value="HTH_metalloreg"/>
    <property type="match status" value="1"/>
</dbReference>
<dbReference type="SUPFAM" id="SSF46785">
    <property type="entry name" value="Winged helix' DNA-binding domain"/>
    <property type="match status" value="1"/>
</dbReference>
<dbReference type="EMBL" id="FOBL01000016">
    <property type="protein sequence ID" value="SEL93416.1"/>
    <property type="molecule type" value="Genomic_DNA"/>
</dbReference>
<reference evidence="6 7" key="1">
    <citation type="submission" date="2016-10" db="EMBL/GenBank/DDBJ databases">
        <authorList>
            <person name="de Groot N.N."/>
        </authorList>
    </citation>
    <scope>NUCLEOTIDE SEQUENCE [LARGE SCALE GENOMIC DNA]</scope>
    <source>
        <strain evidence="6 7">DSM 19182</strain>
    </source>
</reference>
<dbReference type="PANTHER" id="PTHR43132">
    <property type="entry name" value="ARSENICAL RESISTANCE OPERON REPRESSOR ARSR-RELATED"/>
    <property type="match status" value="1"/>
</dbReference>
<dbReference type="PROSITE" id="PS50987">
    <property type="entry name" value="HTH_ARSR_2"/>
    <property type="match status" value="1"/>
</dbReference>
<dbReference type="GO" id="GO:0003677">
    <property type="term" value="F:DNA binding"/>
    <property type="evidence" value="ECO:0007669"/>
    <property type="project" value="UniProtKB-KW"/>
</dbReference>
<dbReference type="Proteomes" id="UP000321425">
    <property type="component" value="Unassembled WGS sequence"/>
</dbReference>
<reference evidence="5 8" key="2">
    <citation type="submission" date="2019-07" db="EMBL/GenBank/DDBJ databases">
        <title>Whole genome shotgun sequence of Alkalibacterium putridalgicola NBRC 103243.</title>
        <authorList>
            <person name="Hosoyama A."/>
            <person name="Uohara A."/>
            <person name="Ohji S."/>
            <person name="Ichikawa N."/>
        </authorList>
    </citation>
    <scope>NUCLEOTIDE SEQUENCE [LARGE SCALE GENOMIC DNA]</scope>
    <source>
        <strain evidence="5 8">NBRC 103243</strain>
    </source>
</reference>
<dbReference type="InterPro" id="IPR051011">
    <property type="entry name" value="Metal_resp_trans_reg"/>
</dbReference>
<evidence type="ECO:0000313" key="7">
    <source>
        <dbReference type="Proteomes" id="UP000198548"/>
    </source>
</evidence>
<keyword evidence="2" id="KW-0238">DNA-binding</keyword>
<dbReference type="SMART" id="SM00418">
    <property type="entry name" value="HTH_ARSR"/>
    <property type="match status" value="1"/>
</dbReference>
<dbReference type="OrthoDB" id="9794330at2"/>
<dbReference type="InterPro" id="IPR036388">
    <property type="entry name" value="WH-like_DNA-bd_sf"/>
</dbReference>
<evidence type="ECO:0000259" key="4">
    <source>
        <dbReference type="PROSITE" id="PS50987"/>
    </source>
</evidence>
<evidence type="ECO:0000313" key="8">
    <source>
        <dbReference type="Proteomes" id="UP000321425"/>
    </source>
</evidence>
<dbReference type="Proteomes" id="UP000198548">
    <property type="component" value="Unassembled WGS sequence"/>
</dbReference>
<accession>A0A1H7U9H9</accession>
<dbReference type="EMBL" id="BJUX01000027">
    <property type="protein sequence ID" value="GEK89936.1"/>
    <property type="molecule type" value="Genomic_DNA"/>
</dbReference>
<dbReference type="PANTHER" id="PTHR43132:SF6">
    <property type="entry name" value="HTH-TYPE TRANSCRIPTIONAL REPRESSOR CZRA"/>
    <property type="match status" value="1"/>
</dbReference>
<proteinExistence type="predicted"/>
<keyword evidence="1" id="KW-0805">Transcription regulation</keyword>
<dbReference type="InterPro" id="IPR001845">
    <property type="entry name" value="HTH_ArsR_DNA-bd_dom"/>
</dbReference>
<evidence type="ECO:0000256" key="1">
    <source>
        <dbReference type="ARBA" id="ARBA00023015"/>
    </source>
</evidence>
<keyword evidence="8" id="KW-1185">Reference proteome</keyword>
<organism evidence="6 7">
    <name type="scientific">Alkalibacterium putridalgicola</name>
    <dbReference type="NCBI Taxonomy" id="426703"/>
    <lineage>
        <taxon>Bacteria</taxon>
        <taxon>Bacillati</taxon>
        <taxon>Bacillota</taxon>
        <taxon>Bacilli</taxon>
        <taxon>Lactobacillales</taxon>
        <taxon>Carnobacteriaceae</taxon>
        <taxon>Alkalibacterium</taxon>
    </lineage>
</organism>
<dbReference type="AlphaFoldDB" id="A0A1H7U9H9"/>
<evidence type="ECO:0000256" key="2">
    <source>
        <dbReference type="ARBA" id="ARBA00023125"/>
    </source>
</evidence>
<evidence type="ECO:0000313" key="5">
    <source>
        <dbReference type="EMBL" id="GEK89936.1"/>
    </source>
</evidence>
<dbReference type="Gene3D" id="1.10.10.10">
    <property type="entry name" value="Winged helix-like DNA-binding domain superfamily/Winged helix DNA-binding domain"/>
    <property type="match status" value="1"/>
</dbReference>